<dbReference type="InterPro" id="IPR008254">
    <property type="entry name" value="Flavodoxin/NO_synth"/>
</dbReference>
<gene>
    <name evidence="12" type="ORF">IF202_04535</name>
</gene>
<comment type="cofactor">
    <cofactor evidence="2">
        <name>FAD</name>
        <dbReference type="ChEBI" id="CHEBI:57692"/>
    </cofactor>
</comment>
<dbReference type="Gene3D" id="3.40.50.360">
    <property type="match status" value="1"/>
</dbReference>
<evidence type="ECO:0000256" key="7">
    <source>
        <dbReference type="ARBA" id="ARBA00022982"/>
    </source>
</evidence>
<dbReference type="InterPro" id="IPR001433">
    <property type="entry name" value="OxRdtase_FAD/NAD-bd"/>
</dbReference>
<keyword evidence="9" id="KW-0028">Amino-acid biosynthesis</keyword>
<sequence length="585" mass="63737">MSNSMITQLSAVIESKAKDGNTVVELPNDAPFDPVQREWLNGLLTGISTIAAAAQAGPKEKEPGTPLSIFYGSQSGSSEVLSKDLKKFAATQGFDAKIEELDSVDLASMAVLNHVLIICSTFGEGEPPDNAKKFYENLLSNEAPALPATLNFAVCGLGDSSYTYFNKAAEDIYSRMAELGASPCKALLCCDLAFEDDYAEWKGDVFQTEAFVSAAGAAVAGAETNEQYVPAFDKNHPFIANLIQVKGMSGDKSAKCVNHVEISLAGGGVDLDYQAGDVLGVWPLNCPEDVNAILNASPFTGSEIVELKSGPASLRVLLQSKMDIHTVNGKTLEAWGIDATPDDYQVLDVMSDIKPDIDAQTFLNGLRPLQPRLYSIASSPKAHPGEVHLTVGEVRYDLFNKPRKGVASTWLGERLPAGSNVGVYIQSSLHFHIPDNDDAPLIMIGPGTGVAPFRAFLEERETRQAAGPNWLFFGDQHEAEDFLYRDQISKWQEMGVLTKASLAWSRDTAAKVYVQTLIREQNQEFYAWLEQGGYIYICGDASRMAADVDTAIRDVIKEQGNLDDEGVQAYMDKLVAEHRYQRDVY</sequence>
<feature type="domain" description="FAD-binding FR-type" evidence="11">
    <location>
        <begin position="235"/>
        <end position="434"/>
    </location>
</feature>
<reference evidence="12 13" key="1">
    <citation type="submission" date="2020-09" db="EMBL/GenBank/DDBJ databases">
        <title>Marinomonas sp. nov., isolated from the cysticercosis algae of Qingdao, China.</title>
        <authorList>
            <person name="Sun X."/>
        </authorList>
    </citation>
    <scope>NUCLEOTIDE SEQUENCE [LARGE SCALE GENOMIC DNA]</scope>
    <source>
        <strain evidence="12 13">SM2066</strain>
    </source>
</reference>
<dbReference type="PRINTS" id="PR00371">
    <property type="entry name" value="FPNCR"/>
</dbReference>
<dbReference type="Pfam" id="PF00667">
    <property type="entry name" value="FAD_binding_1"/>
    <property type="match status" value="2"/>
</dbReference>
<dbReference type="InterPro" id="IPR001709">
    <property type="entry name" value="Flavoprot_Pyr_Nucl_cyt_Rdtase"/>
</dbReference>
<dbReference type="InterPro" id="IPR039261">
    <property type="entry name" value="FNR_nucleotide-bd"/>
</dbReference>
<evidence type="ECO:0000256" key="6">
    <source>
        <dbReference type="ARBA" id="ARBA00022857"/>
    </source>
</evidence>
<dbReference type="Proteomes" id="UP000604161">
    <property type="component" value="Unassembled WGS sequence"/>
</dbReference>
<evidence type="ECO:0000256" key="5">
    <source>
        <dbReference type="ARBA" id="ARBA00022827"/>
    </source>
</evidence>
<keyword evidence="7" id="KW-0249">Electron transport</keyword>
<keyword evidence="13" id="KW-1185">Reference proteome</keyword>
<organism evidence="12 13">
    <name type="scientific">Marinomonas colpomeniae</name>
    <dbReference type="NCBI Taxonomy" id="2774408"/>
    <lineage>
        <taxon>Bacteria</taxon>
        <taxon>Pseudomonadati</taxon>
        <taxon>Pseudomonadota</taxon>
        <taxon>Gammaproteobacteria</taxon>
        <taxon>Oceanospirillales</taxon>
        <taxon>Oceanospirillaceae</taxon>
        <taxon>Marinomonas</taxon>
    </lineage>
</organism>
<keyword evidence="3" id="KW-0285">Flavoprotein</keyword>
<dbReference type="CDD" id="cd06199">
    <property type="entry name" value="SiR"/>
    <property type="match status" value="1"/>
</dbReference>
<dbReference type="PROSITE" id="PS51384">
    <property type="entry name" value="FAD_FR"/>
    <property type="match status" value="1"/>
</dbReference>
<keyword evidence="8" id="KW-0560">Oxidoreductase</keyword>
<keyword evidence="4" id="KW-0288">FMN</keyword>
<dbReference type="Pfam" id="PF00258">
    <property type="entry name" value="Flavodoxin_1"/>
    <property type="match status" value="1"/>
</dbReference>
<keyword evidence="5" id="KW-0274">FAD</keyword>
<evidence type="ECO:0000256" key="9">
    <source>
        <dbReference type="ARBA" id="ARBA00023192"/>
    </source>
</evidence>
<keyword evidence="7" id="KW-0813">Transport</keyword>
<dbReference type="InterPro" id="IPR023173">
    <property type="entry name" value="NADPH_Cyt_P450_Rdtase_alpha"/>
</dbReference>
<dbReference type="InterPro" id="IPR003097">
    <property type="entry name" value="CysJ-like_FAD-binding"/>
</dbReference>
<keyword evidence="6" id="KW-0521">NADP</keyword>
<keyword evidence="9" id="KW-0198">Cysteine biosynthesis</keyword>
<dbReference type="PANTHER" id="PTHR19384">
    <property type="entry name" value="NITRIC OXIDE SYNTHASE-RELATED"/>
    <property type="match status" value="1"/>
</dbReference>
<comment type="caution">
    <text evidence="12">The sequence shown here is derived from an EMBL/GenBank/DDBJ whole genome shotgun (WGS) entry which is preliminary data.</text>
</comment>
<dbReference type="Gene3D" id="3.40.50.80">
    <property type="entry name" value="Nucleotide-binding domain of ferredoxin-NADP reductase (FNR) module"/>
    <property type="match status" value="1"/>
</dbReference>
<dbReference type="Pfam" id="PF00175">
    <property type="entry name" value="NAD_binding_1"/>
    <property type="match status" value="1"/>
</dbReference>
<feature type="domain" description="Flavodoxin-like" evidence="10">
    <location>
        <begin position="67"/>
        <end position="206"/>
    </location>
</feature>
<comment type="cofactor">
    <cofactor evidence="1">
        <name>FMN</name>
        <dbReference type="ChEBI" id="CHEBI:58210"/>
    </cofactor>
</comment>
<dbReference type="EMBL" id="JACYFC010000001">
    <property type="protein sequence ID" value="MBD5770311.1"/>
    <property type="molecule type" value="Genomic_DNA"/>
</dbReference>
<evidence type="ECO:0000259" key="11">
    <source>
        <dbReference type="PROSITE" id="PS51384"/>
    </source>
</evidence>
<evidence type="ECO:0000256" key="8">
    <source>
        <dbReference type="ARBA" id="ARBA00023002"/>
    </source>
</evidence>
<dbReference type="Gene3D" id="1.20.990.10">
    <property type="entry name" value="NADPH-cytochrome p450 Reductase, Chain A, domain 3"/>
    <property type="match status" value="1"/>
</dbReference>
<dbReference type="InterPro" id="IPR017927">
    <property type="entry name" value="FAD-bd_FR_type"/>
</dbReference>
<dbReference type="PROSITE" id="PS50902">
    <property type="entry name" value="FLAVODOXIN_LIKE"/>
    <property type="match status" value="1"/>
</dbReference>
<dbReference type="Gene3D" id="2.40.30.10">
    <property type="entry name" value="Translation factors"/>
    <property type="match status" value="1"/>
</dbReference>
<evidence type="ECO:0000313" key="12">
    <source>
        <dbReference type="EMBL" id="MBD5770311.1"/>
    </source>
</evidence>
<dbReference type="PRINTS" id="PR00369">
    <property type="entry name" value="FLAVODOXIN"/>
</dbReference>
<evidence type="ECO:0000256" key="2">
    <source>
        <dbReference type="ARBA" id="ARBA00001974"/>
    </source>
</evidence>
<dbReference type="SUPFAM" id="SSF52343">
    <property type="entry name" value="Ferredoxin reductase-like, C-terminal NADP-linked domain"/>
    <property type="match status" value="1"/>
</dbReference>
<dbReference type="RefSeq" id="WP_191593664.1">
    <property type="nucleotide sequence ID" value="NZ_JACYFC010000001.1"/>
</dbReference>
<dbReference type="SUPFAM" id="SSF52218">
    <property type="entry name" value="Flavoproteins"/>
    <property type="match status" value="1"/>
</dbReference>
<dbReference type="PANTHER" id="PTHR19384:SF128">
    <property type="entry name" value="NADPH OXIDOREDUCTASE A"/>
    <property type="match status" value="1"/>
</dbReference>
<name>A0ABR8NW82_9GAMM</name>
<dbReference type="InterPro" id="IPR001094">
    <property type="entry name" value="Flavdoxin-like"/>
</dbReference>
<proteinExistence type="predicted"/>
<accession>A0ABR8NW82</accession>
<dbReference type="InterPro" id="IPR017938">
    <property type="entry name" value="Riboflavin_synthase-like_b-brl"/>
</dbReference>
<evidence type="ECO:0000313" key="13">
    <source>
        <dbReference type="Proteomes" id="UP000604161"/>
    </source>
</evidence>
<evidence type="ECO:0000256" key="3">
    <source>
        <dbReference type="ARBA" id="ARBA00022630"/>
    </source>
</evidence>
<evidence type="ECO:0000259" key="10">
    <source>
        <dbReference type="PROSITE" id="PS50902"/>
    </source>
</evidence>
<dbReference type="SUPFAM" id="SSF63380">
    <property type="entry name" value="Riboflavin synthase domain-like"/>
    <property type="match status" value="1"/>
</dbReference>
<evidence type="ECO:0000256" key="1">
    <source>
        <dbReference type="ARBA" id="ARBA00001917"/>
    </source>
</evidence>
<dbReference type="InterPro" id="IPR029039">
    <property type="entry name" value="Flavoprotein-like_sf"/>
</dbReference>
<protein>
    <submittedName>
        <fullName evidence="12">Sulfite reductase flavoprotein subunit alpha</fullName>
    </submittedName>
</protein>
<evidence type="ECO:0000256" key="4">
    <source>
        <dbReference type="ARBA" id="ARBA00022643"/>
    </source>
</evidence>